<dbReference type="InterPro" id="IPR001537">
    <property type="entry name" value="SpoU_MeTrfase"/>
</dbReference>
<dbReference type="InterPro" id="IPR051259">
    <property type="entry name" value="rRNA_Methyltransferase"/>
</dbReference>
<evidence type="ECO:0000259" key="4">
    <source>
        <dbReference type="Pfam" id="PF00588"/>
    </source>
</evidence>
<evidence type="ECO:0000256" key="3">
    <source>
        <dbReference type="ARBA" id="ARBA00022679"/>
    </source>
</evidence>
<dbReference type="InterPro" id="IPR029026">
    <property type="entry name" value="tRNA_m1G_MTases_N"/>
</dbReference>
<dbReference type="GO" id="GO:0032259">
    <property type="term" value="P:methylation"/>
    <property type="evidence" value="ECO:0007669"/>
    <property type="project" value="UniProtKB-KW"/>
</dbReference>
<dbReference type="SUPFAM" id="SSF75217">
    <property type="entry name" value="alpha/beta knot"/>
    <property type="match status" value="1"/>
</dbReference>
<dbReference type="Gene3D" id="3.30.1330.30">
    <property type="match status" value="1"/>
</dbReference>
<name>A0A9D1GAN6_9FIRM</name>
<feature type="domain" description="tRNA/rRNA methyltransferase SpoU type" evidence="4">
    <location>
        <begin position="99"/>
        <end position="239"/>
    </location>
</feature>
<evidence type="ECO:0000313" key="7">
    <source>
        <dbReference type="Proteomes" id="UP000886833"/>
    </source>
</evidence>
<reference evidence="6" key="1">
    <citation type="submission" date="2020-10" db="EMBL/GenBank/DDBJ databases">
        <authorList>
            <person name="Gilroy R."/>
        </authorList>
    </citation>
    <scope>NUCLEOTIDE SEQUENCE</scope>
    <source>
        <strain evidence="6">CHK195-26880</strain>
    </source>
</reference>
<evidence type="ECO:0000313" key="6">
    <source>
        <dbReference type="EMBL" id="HIT37291.1"/>
    </source>
</evidence>
<proteinExistence type="inferred from homology"/>
<dbReference type="PANTHER" id="PTHR43191:SF2">
    <property type="entry name" value="RRNA METHYLTRANSFERASE 3, MITOCHONDRIAL"/>
    <property type="match status" value="1"/>
</dbReference>
<dbReference type="InterPro" id="IPR053888">
    <property type="entry name" value="MRM3-like_sub_bind"/>
</dbReference>
<dbReference type="Pfam" id="PF00588">
    <property type="entry name" value="SpoU_methylase"/>
    <property type="match status" value="1"/>
</dbReference>
<dbReference type="GO" id="GO:0003723">
    <property type="term" value="F:RNA binding"/>
    <property type="evidence" value="ECO:0007669"/>
    <property type="project" value="InterPro"/>
</dbReference>
<comment type="caution">
    <text evidence="6">The sequence shown here is derived from an EMBL/GenBank/DDBJ whole genome shotgun (WGS) entry which is preliminary data.</text>
</comment>
<dbReference type="Proteomes" id="UP000886833">
    <property type="component" value="Unassembled WGS sequence"/>
</dbReference>
<dbReference type="EMBL" id="DVKQ01000028">
    <property type="protein sequence ID" value="HIT37291.1"/>
    <property type="molecule type" value="Genomic_DNA"/>
</dbReference>
<accession>A0A9D1GAN6</accession>
<dbReference type="GO" id="GO:0008173">
    <property type="term" value="F:RNA methyltransferase activity"/>
    <property type="evidence" value="ECO:0007669"/>
    <property type="project" value="InterPro"/>
</dbReference>
<dbReference type="InterPro" id="IPR029028">
    <property type="entry name" value="Alpha/beta_knot_MTases"/>
</dbReference>
<organism evidence="6 7">
    <name type="scientific">Candidatus Onthousia faecipullorum</name>
    <dbReference type="NCBI Taxonomy" id="2840887"/>
    <lineage>
        <taxon>Bacteria</taxon>
        <taxon>Bacillati</taxon>
        <taxon>Bacillota</taxon>
        <taxon>Bacilli</taxon>
        <taxon>Candidatus Onthousia</taxon>
    </lineage>
</organism>
<dbReference type="PANTHER" id="PTHR43191">
    <property type="entry name" value="RRNA METHYLTRANSFERASE 3"/>
    <property type="match status" value="1"/>
</dbReference>
<dbReference type="SUPFAM" id="SSF55315">
    <property type="entry name" value="L30e-like"/>
    <property type="match status" value="1"/>
</dbReference>
<gene>
    <name evidence="6" type="ORF">IAB59_02275</name>
</gene>
<reference evidence="6" key="2">
    <citation type="journal article" date="2021" name="PeerJ">
        <title>Extensive microbial diversity within the chicken gut microbiome revealed by metagenomics and culture.</title>
        <authorList>
            <person name="Gilroy R."/>
            <person name="Ravi A."/>
            <person name="Getino M."/>
            <person name="Pursley I."/>
            <person name="Horton D.L."/>
            <person name="Alikhan N.F."/>
            <person name="Baker D."/>
            <person name="Gharbi K."/>
            <person name="Hall N."/>
            <person name="Watson M."/>
            <person name="Adriaenssens E.M."/>
            <person name="Foster-Nyarko E."/>
            <person name="Jarju S."/>
            <person name="Secka A."/>
            <person name="Antonio M."/>
            <person name="Oren A."/>
            <person name="Chaudhuri R.R."/>
            <person name="La Ragione R."/>
            <person name="Hildebrand F."/>
            <person name="Pallen M.J."/>
        </authorList>
    </citation>
    <scope>NUCLEOTIDE SEQUENCE</scope>
    <source>
        <strain evidence="6">CHK195-26880</strain>
    </source>
</reference>
<dbReference type="GO" id="GO:0006396">
    <property type="term" value="P:RNA processing"/>
    <property type="evidence" value="ECO:0007669"/>
    <property type="project" value="InterPro"/>
</dbReference>
<dbReference type="InterPro" id="IPR029064">
    <property type="entry name" value="Ribosomal_eL30-like_sf"/>
</dbReference>
<keyword evidence="2 6" id="KW-0489">Methyltransferase</keyword>
<dbReference type="Pfam" id="PF22435">
    <property type="entry name" value="MRM3-like_sub_bind"/>
    <property type="match status" value="1"/>
</dbReference>
<evidence type="ECO:0000256" key="1">
    <source>
        <dbReference type="ARBA" id="ARBA00007228"/>
    </source>
</evidence>
<comment type="similarity">
    <text evidence="1">Belongs to the class IV-like SAM-binding methyltransferase superfamily. RNA methyltransferase TrmH family.</text>
</comment>
<protein>
    <submittedName>
        <fullName evidence="6">RNA methyltransferase</fullName>
    </submittedName>
</protein>
<dbReference type="Gene3D" id="3.40.1280.10">
    <property type="match status" value="1"/>
</dbReference>
<evidence type="ECO:0000259" key="5">
    <source>
        <dbReference type="Pfam" id="PF22435"/>
    </source>
</evidence>
<sequence length="246" mass="27526">MVITSLDNDKVKYYYKLQKKKYRDLNNEFMVEGVHLVLEAYKAGVLKEVLLEEGEVLPIDVEQIEVSKEVLKKISALSSPPKMIGLCKKIIDTTIGKRILILDEIQDPGNMGTIIRSAVAFNIDTIVIGDGSVDVYSPKVVRATQGMIFHVPIVFYSIDKLIPILKKLKIPVLATNVKYGEEVKNLSQDEKDIFALIIGNEGNGVNPKYLEMSDKFIYIPMNSVVESLNVAVATSIILYEMDDVDD</sequence>
<evidence type="ECO:0000256" key="2">
    <source>
        <dbReference type="ARBA" id="ARBA00022603"/>
    </source>
</evidence>
<keyword evidence="3" id="KW-0808">Transferase</keyword>
<feature type="domain" description="MRM3-like substrate binding" evidence="5">
    <location>
        <begin position="8"/>
        <end position="85"/>
    </location>
</feature>
<dbReference type="CDD" id="cd18095">
    <property type="entry name" value="SpoU-like_rRNA-MTase"/>
    <property type="match status" value="1"/>
</dbReference>
<dbReference type="AlphaFoldDB" id="A0A9D1GAN6"/>